<dbReference type="Pfam" id="PF08511">
    <property type="entry name" value="COQ9"/>
    <property type="match status" value="1"/>
</dbReference>
<dbReference type="Gene3D" id="1.10.357.10">
    <property type="entry name" value="Tetracycline Repressor, domain 2"/>
    <property type="match status" value="1"/>
</dbReference>
<evidence type="ECO:0000256" key="2">
    <source>
        <dbReference type="ARBA" id="ARBA00010766"/>
    </source>
</evidence>
<dbReference type="NCBIfam" id="TIGR02396">
    <property type="entry name" value="diverge_rpsU"/>
    <property type="match status" value="1"/>
</dbReference>
<evidence type="ECO:0000256" key="6">
    <source>
        <dbReference type="ARBA" id="ARBA00058104"/>
    </source>
</evidence>
<comment type="function">
    <text evidence="6">Membrane-associated protein that warps the membrane surface to access and bind aromatic isoprenes with high specificity, including ubiquinone (CoQ) isoprene intermediates and presents them directly to COQ7, therefore facilitating the COQ7-mediated hydroxylase step. Participates in the biosynthesis of coenzyme Q, also named ubiquinone, an essential lipid-soluble electron transporter for aerobic cellular respiration.</text>
</comment>
<dbReference type="InterPro" id="IPR013718">
    <property type="entry name" value="COQ9_C"/>
</dbReference>
<keyword evidence="4" id="KW-0809">Transit peptide</keyword>
<protein>
    <submittedName>
        <fullName evidence="8">Ubiquinone biosynthesis protein COQ9</fullName>
    </submittedName>
</protein>
<dbReference type="Proteomes" id="UP000734218">
    <property type="component" value="Unassembled WGS sequence"/>
</dbReference>
<keyword evidence="5" id="KW-0446">Lipid-binding</keyword>
<keyword evidence="9" id="KW-1185">Reference proteome</keyword>
<sequence>MTDAADMTLDELRLALAPAIAANAAFDGWGAEAVERAADEIGADRAVARLAFADGPVQMIDAWFATIDDAMTAALPAETLGALKVRDRIDALVTARLEALATDREALRSALAILAIPTNAARSARLAWRAADLMWRLAGDRAVDLNHYTKRTTLIGVYATTLLVFVDDDSEDFVETRAFLRRRIDGVMAFERFKARFSPGNREHFSLARLVGRLRYPA</sequence>
<proteinExistence type="inferred from homology"/>
<feature type="domain" description="COQ9 C-terminal" evidence="7">
    <location>
        <begin position="121"/>
        <end position="191"/>
    </location>
</feature>
<comment type="similarity">
    <text evidence="2">Belongs to the COQ9 family.</text>
</comment>
<keyword evidence="8" id="KW-0830">Ubiquinone</keyword>
<keyword evidence="3" id="KW-0831">Ubiquinone biosynthesis</keyword>
<reference evidence="8 9" key="1">
    <citation type="submission" date="2020-03" db="EMBL/GenBank/DDBJ databases">
        <title>Genomic Encyclopedia of Type Strains, Phase IV (KMG-IV): sequencing the most valuable type-strain genomes for metagenomic binning, comparative biology and taxonomic classification.</title>
        <authorList>
            <person name="Goeker M."/>
        </authorList>
    </citation>
    <scope>NUCLEOTIDE SEQUENCE [LARGE SCALE GENOMIC DNA]</scope>
    <source>
        <strain evidence="8 9">DSM 27651</strain>
    </source>
</reference>
<evidence type="ECO:0000256" key="3">
    <source>
        <dbReference type="ARBA" id="ARBA00022688"/>
    </source>
</evidence>
<evidence type="ECO:0000259" key="7">
    <source>
        <dbReference type="Pfam" id="PF08511"/>
    </source>
</evidence>
<organism evidence="8 9">
    <name type="scientific">Sphingomonas jejuensis</name>
    <dbReference type="NCBI Taxonomy" id="904715"/>
    <lineage>
        <taxon>Bacteria</taxon>
        <taxon>Pseudomonadati</taxon>
        <taxon>Pseudomonadota</taxon>
        <taxon>Alphaproteobacteria</taxon>
        <taxon>Sphingomonadales</taxon>
        <taxon>Sphingomonadaceae</taxon>
        <taxon>Sphingomonas</taxon>
    </lineage>
</organism>
<dbReference type="PANTHER" id="PTHR21427:SF19">
    <property type="entry name" value="UBIQUINONE BIOSYNTHESIS PROTEIN COQ9, MITOCHONDRIAL"/>
    <property type="match status" value="1"/>
</dbReference>
<dbReference type="PANTHER" id="PTHR21427">
    <property type="entry name" value="UBIQUINONE BIOSYNTHESIS PROTEIN COQ9, MITOCHONDRIAL"/>
    <property type="match status" value="1"/>
</dbReference>
<accession>A0ABX0XQB2</accession>
<gene>
    <name evidence="8" type="ORF">GGR88_002421</name>
</gene>
<comment type="caution">
    <text evidence="8">The sequence shown here is derived from an EMBL/GenBank/DDBJ whole genome shotgun (WGS) entry which is preliminary data.</text>
</comment>
<dbReference type="RefSeq" id="WP_167955313.1">
    <property type="nucleotide sequence ID" value="NZ_JAATJE010000002.1"/>
</dbReference>
<evidence type="ECO:0000313" key="9">
    <source>
        <dbReference type="Proteomes" id="UP000734218"/>
    </source>
</evidence>
<evidence type="ECO:0000313" key="8">
    <source>
        <dbReference type="EMBL" id="NJC34907.1"/>
    </source>
</evidence>
<comment type="pathway">
    <text evidence="1">Cofactor biosynthesis; ubiquinone biosynthesis.</text>
</comment>
<name>A0ABX0XQB2_9SPHN</name>
<evidence type="ECO:0000256" key="5">
    <source>
        <dbReference type="ARBA" id="ARBA00023121"/>
    </source>
</evidence>
<dbReference type="EMBL" id="JAATJE010000002">
    <property type="protein sequence ID" value="NJC34907.1"/>
    <property type="molecule type" value="Genomic_DNA"/>
</dbReference>
<evidence type="ECO:0000256" key="1">
    <source>
        <dbReference type="ARBA" id="ARBA00004749"/>
    </source>
</evidence>
<dbReference type="InterPro" id="IPR012762">
    <property type="entry name" value="Ubiq_biosynth_COQ9"/>
</dbReference>
<evidence type="ECO:0000256" key="4">
    <source>
        <dbReference type="ARBA" id="ARBA00022946"/>
    </source>
</evidence>